<dbReference type="RefSeq" id="WP_034441985.1">
    <property type="nucleotide sequence ID" value="NZ_DBEWVB010000074.1"/>
</dbReference>
<dbReference type="Gene3D" id="3.40.50.720">
    <property type="entry name" value="NAD(P)-binding Rossmann-like Domain"/>
    <property type="match status" value="1"/>
</dbReference>
<comment type="similarity">
    <text evidence="1">Belongs to the NAD(P)-dependent epimerase/dehydratase family.</text>
</comment>
<sequence length="334" mass="36777">MKVLVTGSGGFIGYNMCLDLLRRGHSVVAAYRSSMPDDLARAAREYGGRLEPVKGDLLDPATYERLAPLGIEGVVHSAVITCPNISERDAYVYMVRNNIDSTVNLVEFCMKHEIMNFVYVSSSGVYGSLYGAGATVSEEAPLDLYSTYTVTKRSCELIVARFGAITGARAVSARISSPYGDFERVTNSRANMSPPYMMVHAALDKRRLVIHGPDLGRDWTYVDDIINGIYLLLTVPREQLRHTEYNVSCGEPGTNRDIAQAVLAAEPDFSYIFCKDTEEADMVLFPPITRGAMDIGRLKADTGFQPRFSLKEGIAKYCAHQKRQNERAGDGANG</sequence>
<dbReference type="PANTHER" id="PTHR43000">
    <property type="entry name" value="DTDP-D-GLUCOSE 4,6-DEHYDRATASE-RELATED"/>
    <property type="match status" value="1"/>
</dbReference>
<organism evidence="3 4">
    <name type="scientific">Cloacibacillus evryensis</name>
    <dbReference type="NCBI Taxonomy" id="508460"/>
    <lineage>
        <taxon>Bacteria</taxon>
        <taxon>Thermotogati</taxon>
        <taxon>Synergistota</taxon>
        <taxon>Synergistia</taxon>
        <taxon>Synergistales</taxon>
        <taxon>Synergistaceae</taxon>
        <taxon>Cloacibacillus</taxon>
    </lineage>
</organism>
<gene>
    <name evidence="3" type="ORF">NE630_10295</name>
</gene>
<comment type="caution">
    <text evidence="3">The sequence shown here is derived from an EMBL/GenBank/DDBJ whole genome shotgun (WGS) entry which is preliminary data.</text>
</comment>
<accession>A0AAW5K8F0</accession>
<evidence type="ECO:0000313" key="4">
    <source>
        <dbReference type="Proteomes" id="UP001205919"/>
    </source>
</evidence>
<dbReference type="InterPro" id="IPR036291">
    <property type="entry name" value="NAD(P)-bd_dom_sf"/>
</dbReference>
<feature type="domain" description="NAD-dependent epimerase/dehydratase" evidence="2">
    <location>
        <begin position="3"/>
        <end position="247"/>
    </location>
</feature>
<evidence type="ECO:0000313" key="3">
    <source>
        <dbReference type="EMBL" id="MCQ4814818.1"/>
    </source>
</evidence>
<dbReference type="EMBL" id="JANFYT010000021">
    <property type="protein sequence ID" value="MCQ4814818.1"/>
    <property type="molecule type" value="Genomic_DNA"/>
</dbReference>
<keyword evidence="4" id="KW-1185">Reference proteome</keyword>
<reference evidence="3 4" key="1">
    <citation type="submission" date="2022-06" db="EMBL/GenBank/DDBJ databases">
        <title>Isolation of gut microbiota from human fecal samples.</title>
        <authorList>
            <person name="Pamer E.G."/>
            <person name="Barat B."/>
            <person name="Waligurski E."/>
            <person name="Medina S."/>
            <person name="Paddock L."/>
            <person name="Mostad J."/>
        </authorList>
    </citation>
    <scope>NUCLEOTIDE SEQUENCE [LARGE SCALE GENOMIC DNA]</scope>
    <source>
        <strain evidence="3 4">DFI.9.90</strain>
    </source>
</reference>
<name>A0AAW5K8F0_9BACT</name>
<dbReference type="AlphaFoldDB" id="A0AAW5K8F0"/>
<protein>
    <submittedName>
        <fullName evidence="3">NAD(P)-dependent oxidoreductase</fullName>
    </submittedName>
</protein>
<dbReference type="SUPFAM" id="SSF51735">
    <property type="entry name" value="NAD(P)-binding Rossmann-fold domains"/>
    <property type="match status" value="1"/>
</dbReference>
<dbReference type="Proteomes" id="UP001205919">
    <property type="component" value="Unassembled WGS sequence"/>
</dbReference>
<evidence type="ECO:0000259" key="2">
    <source>
        <dbReference type="Pfam" id="PF01370"/>
    </source>
</evidence>
<proteinExistence type="inferred from homology"/>
<dbReference type="Pfam" id="PF01370">
    <property type="entry name" value="Epimerase"/>
    <property type="match status" value="1"/>
</dbReference>
<dbReference type="InterPro" id="IPR001509">
    <property type="entry name" value="Epimerase_deHydtase"/>
</dbReference>
<dbReference type="GeneID" id="95755555"/>
<evidence type="ECO:0000256" key="1">
    <source>
        <dbReference type="ARBA" id="ARBA00007637"/>
    </source>
</evidence>